<dbReference type="EnsemblProtists" id="HpaT813987">
    <property type="protein sequence ID" value="HpaP813987"/>
    <property type="gene ID" value="HpaG813987"/>
</dbReference>
<sequence>MSSTGAGGDNLVLYTQDPEQKIKMMDFAVVKHLLFLSWCMLKGDEVCIHPNLMALAGLKTYLGSAWW</sequence>
<evidence type="ECO:0000313" key="2">
    <source>
        <dbReference type="Proteomes" id="UP000011713"/>
    </source>
</evidence>
<evidence type="ECO:0000313" key="1">
    <source>
        <dbReference type="EnsemblProtists" id="HpaP813987"/>
    </source>
</evidence>
<dbReference type="AlphaFoldDB" id="M4C4G9"/>
<proteinExistence type="predicted"/>
<dbReference type="HOGENOM" id="CLU_2817929_0_0_1"/>
<name>M4C4G9_HYAAE</name>
<accession>M4C4G9</accession>
<reference evidence="2" key="1">
    <citation type="journal article" date="2010" name="Science">
        <title>Signatures of adaptation to obligate biotrophy in the Hyaloperonospora arabidopsidis genome.</title>
        <authorList>
            <person name="Baxter L."/>
            <person name="Tripathy S."/>
            <person name="Ishaque N."/>
            <person name="Boot N."/>
            <person name="Cabral A."/>
            <person name="Kemen E."/>
            <person name="Thines M."/>
            <person name="Ah-Fong A."/>
            <person name="Anderson R."/>
            <person name="Badejoko W."/>
            <person name="Bittner-Eddy P."/>
            <person name="Boore J.L."/>
            <person name="Chibucos M.C."/>
            <person name="Coates M."/>
            <person name="Dehal P."/>
            <person name="Delehaunty K."/>
            <person name="Dong S."/>
            <person name="Downton P."/>
            <person name="Dumas B."/>
            <person name="Fabro G."/>
            <person name="Fronick C."/>
            <person name="Fuerstenberg S.I."/>
            <person name="Fulton L."/>
            <person name="Gaulin E."/>
            <person name="Govers F."/>
            <person name="Hughes L."/>
            <person name="Humphray S."/>
            <person name="Jiang R.H."/>
            <person name="Judelson H."/>
            <person name="Kamoun S."/>
            <person name="Kyung K."/>
            <person name="Meijer H."/>
            <person name="Minx P."/>
            <person name="Morris P."/>
            <person name="Nelson J."/>
            <person name="Phuntumart V."/>
            <person name="Qutob D."/>
            <person name="Rehmany A."/>
            <person name="Rougon-Cardoso A."/>
            <person name="Ryden P."/>
            <person name="Torto-Alalibo T."/>
            <person name="Studholme D."/>
            <person name="Wang Y."/>
            <person name="Win J."/>
            <person name="Wood J."/>
            <person name="Clifton S.W."/>
            <person name="Rogers J."/>
            <person name="Van den Ackerveken G."/>
            <person name="Jones J.D."/>
            <person name="McDowell J.M."/>
            <person name="Beynon J."/>
            <person name="Tyler B.M."/>
        </authorList>
    </citation>
    <scope>NUCLEOTIDE SEQUENCE [LARGE SCALE GENOMIC DNA]</scope>
    <source>
        <strain evidence="2">Emoy2</strain>
    </source>
</reference>
<dbReference type="VEuPathDB" id="FungiDB:HpaG813987"/>
<organism evidence="1 2">
    <name type="scientific">Hyaloperonospora arabidopsidis (strain Emoy2)</name>
    <name type="common">Downy mildew agent</name>
    <name type="synonym">Peronospora arabidopsidis</name>
    <dbReference type="NCBI Taxonomy" id="559515"/>
    <lineage>
        <taxon>Eukaryota</taxon>
        <taxon>Sar</taxon>
        <taxon>Stramenopiles</taxon>
        <taxon>Oomycota</taxon>
        <taxon>Peronosporomycetes</taxon>
        <taxon>Peronosporales</taxon>
        <taxon>Peronosporaceae</taxon>
        <taxon>Hyaloperonospora</taxon>
    </lineage>
</organism>
<keyword evidence="2" id="KW-1185">Reference proteome</keyword>
<dbReference type="InParanoid" id="M4C4G9"/>
<dbReference type="Proteomes" id="UP000011713">
    <property type="component" value="Unassembled WGS sequence"/>
</dbReference>
<reference evidence="1" key="2">
    <citation type="submission" date="2015-06" db="UniProtKB">
        <authorList>
            <consortium name="EnsemblProtists"/>
        </authorList>
    </citation>
    <scope>IDENTIFICATION</scope>
    <source>
        <strain evidence="1">Emoy2</strain>
    </source>
</reference>
<dbReference type="EMBL" id="ABWE02003125">
    <property type="status" value="NOT_ANNOTATED_CDS"/>
    <property type="molecule type" value="Genomic_DNA"/>
</dbReference>
<protein>
    <submittedName>
        <fullName evidence="1">Uncharacterized protein</fullName>
    </submittedName>
</protein>